<evidence type="ECO:0000256" key="1">
    <source>
        <dbReference type="ARBA" id="ARBA00004123"/>
    </source>
</evidence>
<dbReference type="Pfam" id="PF03941">
    <property type="entry name" value="INCENP_ARK-bind"/>
    <property type="match status" value="1"/>
</dbReference>
<keyword evidence="10" id="KW-0498">Mitosis</keyword>
<evidence type="ECO:0000256" key="11">
    <source>
        <dbReference type="ARBA" id="ARBA00022838"/>
    </source>
</evidence>
<feature type="compositionally biased region" description="Low complexity" evidence="16">
    <location>
        <begin position="92"/>
        <end position="103"/>
    </location>
</feature>
<dbReference type="InterPro" id="IPR005635">
    <property type="entry name" value="Inner_centromere_prot_ARK-bd"/>
</dbReference>
<feature type="region of interest" description="Disordered" evidence="16">
    <location>
        <begin position="49"/>
        <end position="284"/>
    </location>
</feature>
<feature type="compositionally biased region" description="Basic and acidic residues" evidence="16">
    <location>
        <begin position="73"/>
        <end position="82"/>
    </location>
</feature>
<dbReference type="GO" id="GO:0000776">
    <property type="term" value="C:kinetochore"/>
    <property type="evidence" value="ECO:0007669"/>
    <property type="project" value="UniProtKB-KW"/>
</dbReference>
<evidence type="ECO:0000256" key="3">
    <source>
        <dbReference type="ARBA" id="ARBA00004214"/>
    </source>
</evidence>
<evidence type="ECO:0000256" key="4">
    <source>
        <dbReference type="ARBA" id="ARBA00004629"/>
    </source>
</evidence>
<comment type="subcellular location">
    <subcellularLocation>
        <location evidence="4">Chromosome</location>
        <location evidence="4">Centromere</location>
        <location evidence="4">Kinetochore</location>
    </subcellularLocation>
    <subcellularLocation>
        <location evidence="2">Cytoplasm</location>
        <location evidence="2">Cytoskeleton</location>
        <location evidence="2">Spindle</location>
    </subcellularLocation>
    <subcellularLocation>
        <location evidence="3">Midbody</location>
    </subcellularLocation>
    <subcellularLocation>
        <location evidence="1">Nucleus</location>
    </subcellularLocation>
</comment>
<evidence type="ECO:0000256" key="12">
    <source>
        <dbReference type="ARBA" id="ARBA00023212"/>
    </source>
</evidence>
<dbReference type="InterPro" id="IPR022006">
    <property type="entry name" value="INCENP_N"/>
</dbReference>
<keyword evidence="8" id="KW-0132">Cell division</keyword>
<protein>
    <submittedName>
        <fullName evidence="19">Inner centromere protein-like</fullName>
    </submittedName>
</protein>
<feature type="domain" description="Inner centromere protein ARK-binding" evidence="17">
    <location>
        <begin position="796"/>
        <end position="852"/>
    </location>
</feature>
<evidence type="ECO:0000256" key="10">
    <source>
        <dbReference type="ARBA" id="ARBA00022776"/>
    </source>
</evidence>
<feature type="compositionally biased region" description="Basic and acidic residues" evidence="16">
    <location>
        <begin position="505"/>
        <end position="602"/>
    </location>
</feature>
<dbReference type="PANTHER" id="PTHR13142:SF3">
    <property type="entry name" value="INNER CENTROMERE PROTEIN ARK-BINDING DOMAIN-CONTAINING PROTEIN"/>
    <property type="match status" value="1"/>
</dbReference>
<dbReference type="Proteomes" id="UP001623348">
    <property type="component" value="Unassembled WGS sequence"/>
</dbReference>
<feature type="compositionally biased region" description="Polar residues" evidence="16">
    <location>
        <begin position="473"/>
        <end position="485"/>
    </location>
</feature>
<dbReference type="GO" id="GO:0005634">
    <property type="term" value="C:nucleus"/>
    <property type="evidence" value="ECO:0007669"/>
    <property type="project" value="UniProtKB-SubCell"/>
</dbReference>
<evidence type="ECO:0000313" key="19">
    <source>
        <dbReference type="EMBL" id="GAB0189542.1"/>
    </source>
</evidence>
<sequence length="886" mass="99360">MAEAGGPTRLLEVCGQRLSRFLHNAEHKHLAWLREVEEQGLRMLDSNFGAEPELMPKTPSQRRHPKKRQSSCLKDENKEPNRRRLSRRRSSIKPVSSKPSSQRRPSKERAQNASHQGEEVSVPSSAASSQAGVKTELPALAGKRPAEGPAAKMDSQDCPQGADSSDAAGELLPEGDAGIELQDVSSVAAIPGGRTAREAEEAPKRKASTSTPKAARNGDPAMLQGDRSPQGLEKVLFQDSDSKMNTVRSKTRCCSGRRSFVGGPHKSRRASLAEKYSLASKRESMIRRSISRAISKKAAARESSSASSRVSCQSSLEAFVEEDVTSSVRPGLELNPPSEKTPEDVLISSKSVRAGNPPAQHLPPPEQQAGNREGSCVNPNSEPQNENQEQPHCAKSQENPSRIWYETLARRRNEPVVWTRSYKQAMGVIWNGQQTGVRTLSPLDDKHKNSANQPPPSSSPASKVVRPWKNFLQAVQRNQLLTSPGPTGRGGVVKNFIKRNTPTRPDLKGDFVEKERQRLESLRKKQEAEEQRKKKVEEEKRRRQAEMKQKREERLRKALQARERVEQMEEEKKKRVEQKLLQNDEKVRLSQGREEKVAEERSKKKLSKKHGEADTRKQKALRVEEDEFEQQEPLQKRREDDVKEKGKKVLELKNLVEQQQLEQAKERDHKQRGKEKGPQPQLESPVFTEKNIKEEESPKRLYQLPGQEKRAKQPESTAVASNARLKAVKEEDGLQKPQQQLEEEKKIRQPEALTAACGTWLSKTVKKSISASCLGPPKGTTESTSLKVNENNYGMDLNSDDSTDDENEPRKPVPAWADGSQLNQAILHQYYHPVNVDQLFGLIPSPKLEDIFGKSKPRYFKRTSSAVWHSPPGTKSTCGPSCNFKN</sequence>
<keyword evidence="12" id="KW-0206">Cytoskeleton</keyword>
<feature type="compositionally biased region" description="Acidic residues" evidence="16">
    <location>
        <begin position="798"/>
        <end position="807"/>
    </location>
</feature>
<evidence type="ECO:0000256" key="8">
    <source>
        <dbReference type="ARBA" id="ARBA00022618"/>
    </source>
</evidence>
<dbReference type="EMBL" id="BAAFJT010000005">
    <property type="protein sequence ID" value="GAB0189542.1"/>
    <property type="molecule type" value="Genomic_DNA"/>
</dbReference>
<keyword evidence="13" id="KW-0539">Nucleus</keyword>
<feature type="compositionally biased region" description="Basic and acidic residues" evidence="16">
    <location>
        <begin position="195"/>
        <end position="204"/>
    </location>
</feature>
<evidence type="ECO:0000259" key="17">
    <source>
        <dbReference type="Pfam" id="PF03941"/>
    </source>
</evidence>
<feature type="compositionally biased region" description="Low complexity" evidence="16">
    <location>
        <begin position="378"/>
        <end position="391"/>
    </location>
</feature>
<evidence type="ECO:0000256" key="9">
    <source>
        <dbReference type="ARBA" id="ARBA00022701"/>
    </source>
</evidence>
<feature type="compositionally biased region" description="Basic residues" evidence="16">
    <location>
        <begin position="60"/>
        <end position="69"/>
    </location>
</feature>
<dbReference type="Gene3D" id="6.10.250.2990">
    <property type="match status" value="1"/>
</dbReference>
<dbReference type="GO" id="GO:0005819">
    <property type="term" value="C:spindle"/>
    <property type="evidence" value="ECO:0007669"/>
    <property type="project" value="UniProtKB-SubCell"/>
</dbReference>
<dbReference type="AlphaFoldDB" id="A0ABC9WWN8"/>
<dbReference type="PANTHER" id="PTHR13142">
    <property type="entry name" value="INNER CENTROMERE PROTEIN"/>
    <property type="match status" value="1"/>
</dbReference>
<gene>
    <name evidence="19" type="ORF">GRJ2_001419500</name>
</gene>
<feature type="region of interest" description="Disordered" evidence="16">
    <location>
        <begin position="319"/>
        <end position="401"/>
    </location>
</feature>
<evidence type="ECO:0000259" key="18">
    <source>
        <dbReference type="Pfam" id="PF12178"/>
    </source>
</evidence>
<reference evidence="19 20" key="1">
    <citation type="submission" date="2024-06" db="EMBL/GenBank/DDBJ databases">
        <title>The draft genome of Grus japonensis, version 3.</title>
        <authorList>
            <person name="Nabeshima K."/>
            <person name="Suzuki S."/>
            <person name="Onuma M."/>
        </authorList>
    </citation>
    <scope>NUCLEOTIDE SEQUENCE [LARGE SCALE GENOMIC DNA]</scope>
    <source>
        <strain evidence="19 20">451A</strain>
    </source>
</reference>
<keyword evidence="11" id="KW-0995">Kinetochore</keyword>
<evidence type="ECO:0000256" key="7">
    <source>
        <dbReference type="ARBA" id="ARBA00022490"/>
    </source>
</evidence>
<feature type="region of interest" description="Disordered" evidence="16">
    <location>
        <begin position="432"/>
        <end position="747"/>
    </location>
</feature>
<proteinExistence type="inferred from homology"/>
<dbReference type="Pfam" id="PF12178">
    <property type="entry name" value="INCENP_N"/>
    <property type="match status" value="1"/>
</dbReference>
<keyword evidence="14" id="KW-0131">Cell cycle</keyword>
<evidence type="ECO:0000313" key="20">
    <source>
        <dbReference type="Proteomes" id="UP001623348"/>
    </source>
</evidence>
<name>A0ABC9WWN8_GRUJA</name>
<feature type="compositionally biased region" description="Polar residues" evidence="16">
    <location>
        <begin position="780"/>
        <end position="792"/>
    </location>
</feature>
<organism evidence="19 20">
    <name type="scientific">Grus japonensis</name>
    <name type="common">Japanese crane</name>
    <name type="synonym">Red-crowned crane</name>
    <dbReference type="NCBI Taxonomy" id="30415"/>
    <lineage>
        <taxon>Eukaryota</taxon>
        <taxon>Metazoa</taxon>
        <taxon>Chordata</taxon>
        <taxon>Craniata</taxon>
        <taxon>Vertebrata</taxon>
        <taxon>Euteleostomi</taxon>
        <taxon>Archelosauria</taxon>
        <taxon>Archosauria</taxon>
        <taxon>Dinosauria</taxon>
        <taxon>Saurischia</taxon>
        <taxon>Theropoda</taxon>
        <taxon>Coelurosauria</taxon>
        <taxon>Aves</taxon>
        <taxon>Neognathae</taxon>
        <taxon>Neoaves</taxon>
        <taxon>Gruiformes</taxon>
        <taxon>Gruidae</taxon>
        <taxon>Grus</taxon>
    </lineage>
</organism>
<feature type="region of interest" description="Disordered" evidence="16">
    <location>
        <begin position="771"/>
        <end position="813"/>
    </location>
</feature>
<keyword evidence="20" id="KW-1185">Reference proteome</keyword>
<evidence type="ECO:0000256" key="14">
    <source>
        <dbReference type="ARBA" id="ARBA00023306"/>
    </source>
</evidence>
<evidence type="ECO:0000256" key="5">
    <source>
        <dbReference type="ARBA" id="ARBA00010042"/>
    </source>
</evidence>
<feature type="domain" description="Chromosome passenger complex (CPC) protein INCENP N-terminal" evidence="18">
    <location>
        <begin position="6"/>
        <end position="40"/>
    </location>
</feature>
<dbReference type="GO" id="GO:0051301">
    <property type="term" value="P:cell division"/>
    <property type="evidence" value="ECO:0007669"/>
    <property type="project" value="UniProtKB-KW"/>
</dbReference>
<evidence type="ECO:0000256" key="15">
    <source>
        <dbReference type="ARBA" id="ARBA00023328"/>
    </source>
</evidence>
<keyword evidence="15" id="KW-0137">Centromere</keyword>
<keyword evidence="6" id="KW-0158">Chromosome</keyword>
<evidence type="ECO:0000256" key="16">
    <source>
        <dbReference type="SAM" id="MobiDB-lite"/>
    </source>
</evidence>
<dbReference type="GO" id="GO:0005874">
    <property type="term" value="C:microtubule"/>
    <property type="evidence" value="ECO:0007669"/>
    <property type="project" value="UniProtKB-KW"/>
</dbReference>
<keyword evidence="9" id="KW-0493">Microtubule</keyword>
<feature type="compositionally biased region" description="Basic and acidic residues" evidence="16">
    <location>
        <begin position="663"/>
        <end position="677"/>
    </location>
</feature>
<feature type="compositionally biased region" description="Low complexity" evidence="16">
    <location>
        <begin position="120"/>
        <end position="133"/>
    </location>
</feature>
<feature type="compositionally biased region" description="Basic and acidic residues" evidence="16">
    <location>
        <begin position="634"/>
        <end position="651"/>
    </location>
</feature>
<dbReference type="Gene3D" id="1.20.5.3600">
    <property type="match status" value="1"/>
</dbReference>
<evidence type="ECO:0000256" key="2">
    <source>
        <dbReference type="ARBA" id="ARBA00004186"/>
    </source>
</evidence>
<keyword evidence="7" id="KW-0963">Cytoplasm</keyword>
<dbReference type="GO" id="GO:0030496">
    <property type="term" value="C:midbody"/>
    <property type="evidence" value="ECO:0007669"/>
    <property type="project" value="UniProtKB-SubCell"/>
</dbReference>
<comment type="caution">
    <text evidence="19">The sequence shown here is derived from an EMBL/GenBank/DDBJ whole genome shotgun (WGS) entry which is preliminary data.</text>
</comment>
<feature type="compositionally biased region" description="Basic and acidic residues" evidence="16">
    <location>
        <begin position="690"/>
        <end position="699"/>
    </location>
</feature>
<evidence type="ECO:0000256" key="13">
    <source>
        <dbReference type="ARBA" id="ARBA00023242"/>
    </source>
</evidence>
<feature type="compositionally biased region" description="Basic and acidic residues" evidence="16">
    <location>
        <begin position="609"/>
        <end position="623"/>
    </location>
</feature>
<comment type="similarity">
    <text evidence="5">Belongs to the INCENP family.</text>
</comment>
<accession>A0ABC9WWN8</accession>
<evidence type="ECO:0000256" key="6">
    <source>
        <dbReference type="ARBA" id="ARBA00022454"/>
    </source>
</evidence>